<accession>A0A223V268</accession>
<dbReference type="Proteomes" id="UP000215244">
    <property type="component" value="Chromosome"/>
</dbReference>
<dbReference type="RefSeq" id="WP_094995574.1">
    <property type="nucleotide sequence ID" value="NZ_BMJL01000001.1"/>
</dbReference>
<dbReference type="KEGG" id="marb:CJ263_01090"/>
<evidence type="ECO:0000313" key="2">
    <source>
        <dbReference type="Proteomes" id="UP000215244"/>
    </source>
</evidence>
<proteinExistence type="predicted"/>
<name>A0A223V268_9FLAO</name>
<protein>
    <submittedName>
        <fullName evidence="1">Uncharacterized protein</fullName>
    </submittedName>
</protein>
<reference evidence="1 2" key="1">
    <citation type="submission" date="2017-08" db="EMBL/GenBank/DDBJ databases">
        <title>The complete genome sequence of Maribacter sp. B1, isolated from deep-sea sediment.</title>
        <authorList>
            <person name="Wu Y.-H."/>
            <person name="Cheng H."/>
            <person name="Xu X.-W."/>
        </authorList>
    </citation>
    <scope>NUCLEOTIDE SEQUENCE [LARGE SCALE GENOMIC DNA]</scope>
    <source>
        <strain evidence="1 2">B1</strain>
    </source>
</reference>
<dbReference type="OrthoDB" id="1164702at2"/>
<keyword evidence="2" id="KW-1185">Reference proteome</keyword>
<sequence>MFSSYLFILNVLALLTFSEFTSLEPVQRISSQNTVSEQDSFKKNAFNVLEKKCNVCHVSKKRVQNFTLQNMDSLSKEINKQVFVKKKMPKGNKIALSVEDIETLKLWLRNLDKK</sequence>
<organism evidence="1 2">
    <name type="scientific">Maribacter cobaltidurans</name>
    <dbReference type="NCBI Taxonomy" id="1178778"/>
    <lineage>
        <taxon>Bacteria</taxon>
        <taxon>Pseudomonadati</taxon>
        <taxon>Bacteroidota</taxon>
        <taxon>Flavobacteriia</taxon>
        <taxon>Flavobacteriales</taxon>
        <taxon>Flavobacteriaceae</taxon>
        <taxon>Maribacter</taxon>
    </lineage>
</organism>
<dbReference type="AlphaFoldDB" id="A0A223V268"/>
<evidence type="ECO:0000313" key="1">
    <source>
        <dbReference type="EMBL" id="ASV28939.1"/>
    </source>
</evidence>
<dbReference type="EMBL" id="CP022957">
    <property type="protein sequence ID" value="ASV28939.1"/>
    <property type="molecule type" value="Genomic_DNA"/>
</dbReference>
<gene>
    <name evidence="1" type="ORF">CJ263_01090</name>
</gene>